<comment type="caution">
    <text evidence="1">The sequence shown here is derived from an EMBL/GenBank/DDBJ whole genome shotgun (WGS) entry which is preliminary data.</text>
</comment>
<dbReference type="Gene3D" id="3.30.1460.10">
    <property type="match status" value="1"/>
</dbReference>
<gene>
    <name evidence="1" type="ORF">DFP79_1580</name>
</gene>
<accession>A0A4R6M8X5</accession>
<proteinExistence type="predicted"/>
<dbReference type="OrthoDB" id="9892394at2"/>
<dbReference type="Proteomes" id="UP000294656">
    <property type="component" value="Unassembled WGS sequence"/>
</dbReference>
<dbReference type="AlphaFoldDB" id="A0A4R6M8X5"/>
<dbReference type="Pfam" id="PF05932">
    <property type="entry name" value="CesT"/>
    <property type="match status" value="1"/>
</dbReference>
<protein>
    <submittedName>
        <fullName evidence="1">Tir chaperone family protein CesT</fullName>
    </submittedName>
</protein>
<dbReference type="GO" id="GO:0030254">
    <property type="term" value="P:protein secretion by the type III secretion system"/>
    <property type="evidence" value="ECO:0007669"/>
    <property type="project" value="InterPro"/>
</dbReference>
<reference evidence="1 2" key="1">
    <citation type="submission" date="2019-03" db="EMBL/GenBank/DDBJ databases">
        <title>Genomic Encyclopedia of Type Strains, Phase III (KMG-III): the genomes of soil and plant-associated and newly described type strains.</title>
        <authorList>
            <person name="Whitman W."/>
        </authorList>
    </citation>
    <scope>NUCLEOTIDE SEQUENCE [LARGE SCALE GENOMIC DNA]</scope>
    <source>
        <strain evidence="1 2">CECT 7378</strain>
    </source>
</reference>
<dbReference type="InterPro" id="IPR010261">
    <property type="entry name" value="Tir_chaperone"/>
</dbReference>
<sequence>MHAKDARTWLFNSLKTRTLISGKSTEDFFDQYGQAHYSLSCGQVCLFSIPDHNAKWHIYTLLRELDPQKDGQYLSLALALNLECLASSQARIGLNLESNQLLLQTVEELNNPSLDPDSVLTTFSYLYDKVMYELSSLDLSLDKANQVETLRANNSSYHAFQLQQSIEGIR</sequence>
<dbReference type="RefSeq" id="WP_133503365.1">
    <property type="nucleotide sequence ID" value="NZ_SNXC01000011.1"/>
</dbReference>
<evidence type="ECO:0000313" key="1">
    <source>
        <dbReference type="EMBL" id="TDO97948.1"/>
    </source>
</evidence>
<evidence type="ECO:0000313" key="2">
    <source>
        <dbReference type="Proteomes" id="UP000294656"/>
    </source>
</evidence>
<name>A0A4R6M8X5_9GAMM</name>
<organism evidence="1 2">
    <name type="scientific">Marinomonas balearica</name>
    <dbReference type="NCBI Taxonomy" id="491947"/>
    <lineage>
        <taxon>Bacteria</taxon>
        <taxon>Pseudomonadati</taxon>
        <taxon>Pseudomonadota</taxon>
        <taxon>Gammaproteobacteria</taxon>
        <taxon>Oceanospirillales</taxon>
        <taxon>Oceanospirillaceae</taxon>
        <taxon>Marinomonas</taxon>
    </lineage>
</organism>
<dbReference type="EMBL" id="SNXC01000011">
    <property type="protein sequence ID" value="TDO97948.1"/>
    <property type="molecule type" value="Genomic_DNA"/>
</dbReference>
<keyword evidence="2" id="KW-1185">Reference proteome</keyword>